<dbReference type="AlphaFoldDB" id="A0A8H8XER8"/>
<evidence type="ECO:0000256" key="1">
    <source>
        <dbReference type="ARBA" id="ARBA00022434"/>
    </source>
</evidence>
<keyword evidence="1" id="KW-0409">Iron storage</keyword>
<sequence length="29" mass="3677">MILEWIRRKDKTFDKELRDYLFVDKPIAH</sequence>
<dbReference type="GO" id="GO:0046872">
    <property type="term" value="F:metal ion binding"/>
    <property type="evidence" value="ECO:0007669"/>
    <property type="project" value="UniProtKB-KW"/>
</dbReference>
<dbReference type="Proteomes" id="UP000643672">
    <property type="component" value="Unassembled WGS sequence"/>
</dbReference>
<proteinExistence type="predicted"/>
<comment type="caution">
    <text evidence="4">The sequence shown here is derived from an EMBL/GenBank/DDBJ whole genome shotgun (WGS) entry which is preliminary data.</text>
</comment>
<accession>A0A8H8XER8</accession>
<dbReference type="Gene3D" id="6.10.140.1960">
    <property type="match status" value="1"/>
</dbReference>
<dbReference type="EMBL" id="CAESAQ020000078">
    <property type="protein sequence ID" value="CAB5503544.1"/>
    <property type="molecule type" value="Genomic_DNA"/>
</dbReference>
<protein>
    <submittedName>
        <fullName evidence="4">Ferritin/ribonucleotide reductase-like protein</fullName>
    </submittedName>
</protein>
<name>A0A8H8XER8_9GAMM</name>
<dbReference type="GO" id="GO:0006879">
    <property type="term" value="P:intracellular iron ion homeostasis"/>
    <property type="evidence" value="ECO:0007669"/>
    <property type="project" value="UniProtKB-KW"/>
</dbReference>
<reference evidence="4 5" key="1">
    <citation type="submission" date="2020-05" db="EMBL/GenBank/DDBJ databases">
        <authorList>
            <person name="Petersen J."/>
            <person name="Sayavedra L."/>
        </authorList>
    </citation>
    <scope>NUCLEOTIDE SEQUENCE [LARGE SCALE GENOMIC DNA]</scope>
    <source>
        <strain evidence="4">B thermophilus SOXS</strain>
    </source>
</reference>
<keyword evidence="3" id="KW-0408">Iron</keyword>
<evidence type="ECO:0000313" key="4">
    <source>
        <dbReference type="EMBL" id="CAB5503544.1"/>
    </source>
</evidence>
<evidence type="ECO:0000256" key="3">
    <source>
        <dbReference type="ARBA" id="ARBA00023004"/>
    </source>
</evidence>
<keyword evidence="5" id="KW-1185">Reference proteome</keyword>
<dbReference type="Pfam" id="PF22277">
    <property type="entry name" value="EncFtn-like"/>
    <property type="match status" value="1"/>
</dbReference>
<organism evidence="4 5">
    <name type="scientific">Bathymodiolus thermophilus thioautotrophic gill symbiont</name>
    <dbReference type="NCBI Taxonomy" id="2360"/>
    <lineage>
        <taxon>Bacteria</taxon>
        <taxon>Pseudomonadati</taxon>
        <taxon>Pseudomonadota</taxon>
        <taxon>Gammaproteobacteria</taxon>
        <taxon>sulfur-oxidizing symbionts</taxon>
    </lineage>
</organism>
<evidence type="ECO:0000313" key="5">
    <source>
        <dbReference type="Proteomes" id="UP000643672"/>
    </source>
</evidence>
<dbReference type="InterPro" id="IPR054581">
    <property type="entry name" value="EncFtn-like"/>
</dbReference>
<keyword evidence="2" id="KW-0479">Metal-binding</keyword>
<gene>
    <name evidence="4" type="ORF">THERMOS_1792</name>
</gene>
<evidence type="ECO:0000256" key="2">
    <source>
        <dbReference type="ARBA" id="ARBA00022723"/>
    </source>
</evidence>